<evidence type="ECO:0000313" key="3">
    <source>
        <dbReference type="EMBL" id="KAH7115911.1"/>
    </source>
</evidence>
<feature type="chain" id="PRO_5040264449" evidence="2">
    <location>
        <begin position="22"/>
        <end position="228"/>
    </location>
</feature>
<dbReference type="AlphaFoldDB" id="A0A9P9DAZ3"/>
<organism evidence="3 4">
    <name type="scientific">Dendryphion nanum</name>
    <dbReference type="NCBI Taxonomy" id="256645"/>
    <lineage>
        <taxon>Eukaryota</taxon>
        <taxon>Fungi</taxon>
        <taxon>Dikarya</taxon>
        <taxon>Ascomycota</taxon>
        <taxon>Pezizomycotina</taxon>
        <taxon>Dothideomycetes</taxon>
        <taxon>Pleosporomycetidae</taxon>
        <taxon>Pleosporales</taxon>
        <taxon>Torulaceae</taxon>
        <taxon>Dendryphion</taxon>
    </lineage>
</organism>
<keyword evidence="2" id="KW-0732">Signal</keyword>
<gene>
    <name evidence="3" type="ORF">B0J11DRAFT_618311</name>
</gene>
<evidence type="ECO:0000313" key="4">
    <source>
        <dbReference type="Proteomes" id="UP000700596"/>
    </source>
</evidence>
<feature type="signal peptide" evidence="2">
    <location>
        <begin position="1"/>
        <end position="21"/>
    </location>
</feature>
<accession>A0A9P9DAZ3</accession>
<protein>
    <submittedName>
        <fullName evidence="3">Uncharacterized protein</fullName>
    </submittedName>
</protein>
<name>A0A9P9DAZ3_9PLEO</name>
<feature type="region of interest" description="Disordered" evidence="1">
    <location>
        <begin position="63"/>
        <end position="100"/>
    </location>
</feature>
<evidence type="ECO:0000256" key="1">
    <source>
        <dbReference type="SAM" id="MobiDB-lite"/>
    </source>
</evidence>
<proteinExistence type="predicted"/>
<dbReference type="Proteomes" id="UP000700596">
    <property type="component" value="Unassembled WGS sequence"/>
</dbReference>
<sequence length="228" mass="24893">MKLTAQLAALLLVAIPAMVAAAPVAAPGTALVAREVGEIAEIPEIGEIGETVEINDIDDIDFDNFGDEDEINDVDDIDEDEEDEDEEEELEEEFLEPEGEIEDVTRRADPTILFAREGERDCGAPVPTNAADRAIYDGHMRDMAAATTRAHQGESMCKQSEWTAARKNKQTKQRVKDKCIAGYTQCIPARQAANNACKAAGGTISAGHKKSVTFCQNKLKEWQKKSVN</sequence>
<comment type="caution">
    <text evidence="3">The sequence shown here is derived from an EMBL/GenBank/DDBJ whole genome shotgun (WGS) entry which is preliminary data.</text>
</comment>
<reference evidence="3" key="1">
    <citation type="journal article" date="2021" name="Nat. Commun.">
        <title>Genetic determinants of endophytism in the Arabidopsis root mycobiome.</title>
        <authorList>
            <person name="Mesny F."/>
            <person name="Miyauchi S."/>
            <person name="Thiergart T."/>
            <person name="Pickel B."/>
            <person name="Atanasova L."/>
            <person name="Karlsson M."/>
            <person name="Huettel B."/>
            <person name="Barry K.W."/>
            <person name="Haridas S."/>
            <person name="Chen C."/>
            <person name="Bauer D."/>
            <person name="Andreopoulos W."/>
            <person name="Pangilinan J."/>
            <person name="LaButti K."/>
            <person name="Riley R."/>
            <person name="Lipzen A."/>
            <person name="Clum A."/>
            <person name="Drula E."/>
            <person name="Henrissat B."/>
            <person name="Kohler A."/>
            <person name="Grigoriev I.V."/>
            <person name="Martin F.M."/>
            <person name="Hacquard S."/>
        </authorList>
    </citation>
    <scope>NUCLEOTIDE SEQUENCE</scope>
    <source>
        <strain evidence="3">MPI-CAGE-CH-0243</strain>
    </source>
</reference>
<dbReference type="OrthoDB" id="3771676at2759"/>
<keyword evidence="4" id="KW-1185">Reference proteome</keyword>
<evidence type="ECO:0000256" key="2">
    <source>
        <dbReference type="SAM" id="SignalP"/>
    </source>
</evidence>
<dbReference type="EMBL" id="JAGMWT010000015">
    <property type="protein sequence ID" value="KAH7115911.1"/>
    <property type="molecule type" value="Genomic_DNA"/>
</dbReference>